<evidence type="ECO:0000313" key="2">
    <source>
        <dbReference type="EMBL" id="MEO3943250.1"/>
    </source>
</evidence>
<proteinExistence type="predicted"/>
<reference evidence="2 3" key="1">
    <citation type="journal article" date="2024" name="Appl. Microbiol. Biotechnol.">
        <title>Biosynthetic gene clusters with biotechnological applications in novel Antarctic isolates from Actinomycetota.</title>
        <authorList>
            <person name="Bruna P."/>
            <person name="Nunez-Montero K."/>
            <person name="Contreras M.J."/>
            <person name="Leal K."/>
            <person name="Garcia M."/>
            <person name="Abanto M."/>
            <person name="Barrientos L."/>
        </authorList>
    </citation>
    <scope>NUCLEOTIDE SEQUENCE [LARGE SCALE GENOMIC DNA]</scope>
    <source>
        <strain evidence="2 3">Se16.17</strain>
    </source>
</reference>
<keyword evidence="1" id="KW-1133">Transmembrane helix</keyword>
<organism evidence="2 3">
    <name type="scientific">Paenarthrobacter nicotinovorans</name>
    <name type="common">Arthrobacter nicotinovorans</name>
    <dbReference type="NCBI Taxonomy" id="29320"/>
    <lineage>
        <taxon>Bacteria</taxon>
        <taxon>Bacillati</taxon>
        <taxon>Actinomycetota</taxon>
        <taxon>Actinomycetes</taxon>
        <taxon>Micrococcales</taxon>
        <taxon>Micrococcaceae</taxon>
        <taxon>Paenarthrobacter</taxon>
    </lineage>
</organism>
<comment type="caution">
    <text evidence="2">The sequence shown here is derived from an EMBL/GenBank/DDBJ whole genome shotgun (WGS) entry which is preliminary data.</text>
</comment>
<evidence type="ECO:0000313" key="3">
    <source>
        <dbReference type="Proteomes" id="UP001448614"/>
    </source>
</evidence>
<protein>
    <submittedName>
        <fullName evidence="2">Potassium-transporting ATPase subunit F</fullName>
    </submittedName>
</protein>
<dbReference type="EMBL" id="JBBMFV010000004">
    <property type="protein sequence ID" value="MEO3943250.1"/>
    <property type="molecule type" value="Genomic_DNA"/>
</dbReference>
<keyword evidence="1" id="KW-0812">Transmembrane</keyword>
<gene>
    <name evidence="2" type="ORF">V3C41_19435</name>
</gene>
<evidence type="ECO:0000256" key="1">
    <source>
        <dbReference type="SAM" id="Phobius"/>
    </source>
</evidence>
<sequence length="32" mass="3527">MTLDAIMWIGLFLAGLAAVGYLLAVLLHPEKW</sequence>
<keyword evidence="1" id="KW-0472">Membrane</keyword>
<accession>A0ABV0GXA5</accession>
<keyword evidence="3" id="KW-1185">Reference proteome</keyword>
<name>A0ABV0GXA5_PAENI</name>
<dbReference type="Proteomes" id="UP001448614">
    <property type="component" value="Unassembled WGS sequence"/>
</dbReference>
<dbReference type="RefSeq" id="WP_155854075.1">
    <property type="nucleotide sequence ID" value="NZ_JBBMFV010000004.1"/>
</dbReference>
<feature type="transmembrane region" description="Helical" evidence="1">
    <location>
        <begin position="6"/>
        <end position="27"/>
    </location>
</feature>